<evidence type="ECO:0000256" key="6">
    <source>
        <dbReference type="ARBA" id="ARBA00022839"/>
    </source>
</evidence>
<dbReference type="InterPro" id="IPR041500">
    <property type="entry name" value="RecC_C"/>
</dbReference>
<evidence type="ECO:0000256" key="2">
    <source>
        <dbReference type="ARBA" id="ARBA00022741"/>
    </source>
</evidence>
<dbReference type="SUPFAM" id="SSF52980">
    <property type="entry name" value="Restriction endonuclease-like"/>
    <property type="match status" value="1"/>
</dbReference>
<keyword evidence="1" id="KW-0540">Nuclease</keyword>
<keyword evidence="5" id="KW-0347">Helicase</keyword>
<dbReference type="GO" id="GO:0006281">
    <property type="term" value="P:DNA repair"/>
    <property type="evidence" value="ECO:0007669"/>
    <property type="project" value="UniProtKB-KW"/>
</dbReference>
<protein>
    <recommendedName>
        <fullName evidence="11">RecC C-terminal domain-containing protein</fullName>
    </recommendedName>
</protein>
<feature type="region of interest" description="Disordered" evidence="10">
    <location>
        <begin position="19"/>
        <end position="52"/>
    </location>
</feature>
<keyword evidence="8" id="KW-0238">DNA-binding</keyword>
<keyword evidence="6" id="KW-0269">Exonuclease</keyword>
<evidence type="ECO:0000256" key="5">
    <source>
        <dbReference type="ARBA" id="ARBA00022806"/>
    </source>
</evidence>
<proteinExistence type="predicted"/>
<evidence type="ECO:0000256" key="3">
    <source>
        <dbReference type="ARBA" id="ARBA00022763"/>
    </source>
</evidence>
<keyword evidence="9" id="KW-0234">DNA repair</keyword>
<evidence type="ECO:0000256" key="7">
    <source>
        <dbReference type="ARBA" id="ARBA00022840"/>
    </source>
</evidence>
<evidence type="ECO:0000256" key="10">
    <source>
        <dbReference type="SAM" id="MobiDB-lite"/>
    </source>
</evidence>
<sequence>MGRPPGRCVPDLLPGVRRRAQHGSHLRGRWSAGGARHAPGPPRRCPGRAPRPRRAVTTVVDVLAPQGVPSPVEPVGPYGLREGTTITLQRRTAARWENLLDDLADWLRSLGLGVFDRARVIVPTPAVGRLAGQALAERLGVLSGVDFVTPEEWLDEIQLRLGEGERSPWRGRRLQLAVWEVLGDAEFVAGHRALRAHLSEGRLRVTSRRLAHLMGLHLAHRLDLVAGWLADPDPVGLPEHLTWLPELFVRVAEILEWDPVEEFERLRSELGQHRDLPTALLLVTDLSPTTELLLTSAAQEIIALDLDDTAVPAEVTWLASHGPARQAEVLRDELCHLLSADDRLEPRDILVVVPDAPSWWPALAAALSPLGSTSSEHPGHPGRTLRLQRPAAARDPNPVLLVVAGATRLLSSRAEASALLDLFTLPPLSHRWDLPERAELAELFATAGVRWGLDAQHRAAQGLPGMTRNTMARGLDRLLAGLALPPDSLALPISGAEAIASPQLDLIGNLTELYSRLRRHCQDTTPATMAQWVGRALRLITDVTALPRDEEWMIEEAVSRLSRLGGETAPSPVRLTAAEFAHVVDELAVQPPSRPLVGSGNLTVAEPADLAGVGFKVVALLGLDDPAPATPADAPEPDELPDERVVRLQHLERLARAADQLVVVHQGHHPITGDRVEEPTVLHWLGQRLGVAVEPVPCRVTAHAEENFTGSRPSFDTAALAAAQALRARGDRPGSSCTTRRRAALRLPELPTSPEITIDEVARFLKDPAAAFLRERAAIRPPSGDVPKDELSLRTDGLESWGIRSRLLTAARSGVPPWDAALAEQRRELLPGGALGRRALEAELDLIGKLWVQARSDWESPDLDRGVDVQVGPVRLVGQVRLRGDRIVHLTPSRTPGPLFEPWVQLLALACSGTTTTARVHHLHQEFGRHRPASLTLTPPEDPLGVLEWLVRGAVLARSRLVPVPAAPARELVLTIRQGRFAPEAWARPVDHWDSPWAWRAAHWEHFYDGPANQLFKDHPQPEDPPGDDRYGAFGRWALALHAPLLEATR</sequence>
<keyword evidence="4" id="KW-0378">Hydrolase</keyword>
<comment type="caution">
    <text evidence="12">The sequence shown here is derived from an EMBL/GenBank/DDBJ whole genome shotgun (WGS) entry which is preliminary data.</text>
</comment>
<gene>
    <name evidence="12" type="ORF">EII34_08315</name>
</gene>
<dbReference type="GO" id="GO:0003677">
    <property type="term" value="F:DNA binding"/>
    <property type="evidence" value="ECO:0007669"/>
    <property type="project" value="UniProtKB-KW"/>
</dbReference>
<dbReference type="GO" id="GO:0004386">
    <property type="term" value="F:helicase activity"/>
    <property type="evidence" value="ECO:0007669"/>
    <property type="project" value="UniProtKB-KW"/>
</dbReference>
<evidence type="ECO:0000259" key="11">
    <source>
        <dbReference type="Pfam" id="PF17946"/>
    </source>
</evidence>
<dbReference type="GO" id="GO:0006310">
    <property type="term" value="P:DNA recombination"/>
    <property type="evidence" value="ECO:0007669"/>
    <property type="project" value="TreeGrafter"/>
</dbReference>
<dbReference type="SUPFAM" id="SSF52540">
    <property type="entry name" value="P-loop containing nucleoside triphosphate hydrolases"/>
    <property type="match status" value="2"/>
</dbReference>
<evidence type="ECO:0000256" key="4">
    <source>
        <dbReference type="ARBA" id="ARBA00022801"/>
    </source>
</evidence>
<organism evidence="12 13">
    <name type="scientific">Arachnia propionica</name>
    <dbReference type="NCBI Taxonomy" id="1750"/>
    <lineage>
        <taxon>Bacteria</taxon>
        <taxon>Bacillati</taxon>
        <taxon>Actinomycetota</taxon>
        <taxon>Actinomycetes</taxon>
        <taxon>Propionibacteriales</taxon>
        <taxon>Propionibacteriaceae</taxon>
        <taxon>Arachnia</taxon>
    </lineage>
</organism>
<evidence type="ECO:0000313" key="12">
    <source>
        <dbReference type="EMBL" id="RRD04922.1"/>
    </source>
</evidence>
<reference evidence="12 13" key="1">
    <citation type="submission" date="2018-11" db="EMBL/GenBank/DDBJ databases">
        <title>Genomes From Bacteria Associated with the Canine Oral Cavity: a Test Case for Automated Genome-Based Taxonomic Assignment.</title>
        <authorList>
            <person name="Coil D.A."/>
            <person name="Jospin G."/>
            <person name="Darling A.E."/>
            <person name="Wallis C."/>
            <person name="Davis I.J."/>
            <person name="Harris S."/>
            <person name="Eisen J.A."/>
            <person name="Holcombe L.J."/>
            <person name="O'Flynn C."/>
        </authorList>
    </citation>
    <scope>NUCLEOTIDE SEQUENCE [LARGE SCALE GENOMIC DNA]</scope>
    <source>
        <strain evidence="12 13">OH887_COT-365</strain>
    </source>
</reference>
<dbReference type="OrthoDB" id="9762834at2"/>
<keyword evidence="2" id="KW-0547">Nucleotide-binding</keyword>
<keyword evidence="3" id="KW-0227">DNA damage</keyword>
<name>A0A3P1T665_9ACTN</name>
<dbReference type="EMBL" id="RQZG01000008">
    <property type="protein sequence ID" value="RRD04922.1"/>
    <property type="molecule type" value="Genomic_DNA"/>
</dbReference>
<dbReference type="AlphaFoldDB" id="A0A3P1T665"/>
<evidence type="ECO:0000256" key="8">
    <source>
        <dbReference type="ARBA" id="ARBA00023125"/>
    </source>
</evidence>
<evidence type="ECO:0000256" key="9">
    <source>
        <dbReference type="ARBA" id="ARBA00023204"/>
    </source>
</evidence>
<dbReference type="PANTHER" id="PTHR30591:SF1">
    <property type="entry name" value="RECBCD ENZYME SUBUNIT RECC"/>
    <property type="match status" value="1"/>
</dbReference>
<dbReference type="Gene3D" id="1.10.486.10">
    <property type="entry name" value="PCRA, domain 4"/>
    <property type="match status" value="1"/>
</dbReference>
<dbReference type="GO" id="GO:0005524">
    <property type="term" value="F:ATP binding"/>
    <property type="evidence" value="ECO:0007669"/>
    <property type="project" value="UniProtKB-KW"/>
</dbReference>
<dbReference type="Proteomes" id="UP000280819">
    <property type="component" value="Unassembled WGS sequence"/>
</dbReference>
<evidence type="ECO:0000313" key="13">
    <source>
        <dbReference type="Proteomes" id="UP000280819"/>
    </source>
</evidence>
<accession>A0A3P1T665</accession>
<dbReference type="PANTHER" id="PTHR30591">
    <property type="entry name" value="RECBCD ENZYME SUBUNIT RECC"/>
    <property type="match status" value="1"/>
</dbReference>
<keyword evidence="7" id="KW-0067">ATP-binding</keyword>
<dbReference type="Pfam" id="PF04257">
    <property type="entry name" value="Exonuc_V_gamma"/>
    <property type="match status" value="1"/>
</dbReference>
<dbReference type="Pfam" id="PF17946">
    <property type="entry name" value="RecC_C"/>
    <property type="match status" value="1"/>
</dbReference>
<dbReference type="Gene3D" id="1.10.10.160">
    <property type="match status" value="1"/>
</dbReference>
<feature type="domain" description="RecC C-terminal" evidence="11">
    <location>
        <begin position="755"/>
        <end position="971"/>
    </location>
</feature>
<dbReference type="InterPro" id="IPR013986">
    <property type="entry name" value="DExx_box_DNA_helicase_dom_sf"/>
</dbReference>
<evidence type="ECO:0000256" key="1">
    <source>
        <dbReference type="ARBA" id="ARBA00022722"/>
    </source>
</evidence>
<dbReference type="InterPro" id="IPR027417">
    <property type="entry name" value="P-loop_NTPase"/>
</dbReference>
<feature type="compositionally biased region" description="Basic residues" evidence="10">
    <location>
        <begin position="19"/>
        <end position="28"/>
    </location>
</feature>
<dbReference type="GO" id="GO:0004527">
    <property type="term" value="F:exonuclease activity"/>
    <property type="evidence" value="ECO:0007669"/>
    <property type="project" value="UniProtKB-KW"/>
</dbReference>
<dbReference type="InterPro" id="IPR011335">
    <property type="entry name" value="Restrct_endonuc-II-like"/>
</dbReference>
<dbReference type="Gene3D" id="3.40.50.10930">
    <property type="match status" value="1"/>
</dbReference>